<reference evidence="3 4" key="1">
    <citation type="submission" date="2014-04" db="EMBL/GenBank/DDBJ databases">
        <authorList>
            <consortium name="DOE Joint Genome Institute"/>
            <person name="Kuo A."/>
            <person name="Kohler A."/>
            <person name="Nagy L.G."/>
            <person name="Floudas D."/>
            <person name="Copeland A."/>
            <person name="Barry K.W."/>
            <person name="Cichocki N."/>
            <person name="Veneault-Fourrey C."/>
            <person name="LaButti K."/>
            <person name="Lindquist E.A."/>
            <person name="Lipzen A."/>
            <person name="Lundell T."/>
            <person name="Morin E."/>
            <person name="Murat C."/>
            <person name="Sun H."/>
            <person name="Tunlid A."/>
            <person name="Henrissat B."/>
            <person name="Grigoriev I.V."/>
            <person name="Hibbett D.S."/>
            <person name="Martin F."/>
            <person name="Nordberg H.P."/>
            <person name="Cantor M.N."/>
            <person name="Hua S.X."/>
        </authorList>
    </citation>
    <scope>NUCLEOTIDE SEQUENCE [LARGE SCALE GENOMIC DNA]</scope>
    <source>
        <strain evidence="3 4">Foug A</strain>
    </source>
</reference>
<feature type="compositionally biased region" description="Basic residues" evidence="1">
    <location>
        <begin position="238"/>
        <end position="249"/>
    </location>
</feature>
<accession>A0A0C3D671</accession>
<feature type="region of interest" description="Disordered" evidence="1">
    <location>
        <begin position="30"/>
        <end position="57"/>
    </location>
</feature>
<gene>
    <name evidence="3" type="ORF">SCLCIDRAFT_1224379</name>
</gene>
<protein>
    <recommendedName>
        <fullName evidence="2">CRIB domain-containing protein</fullName>
    </recommendedName>
</protein>
<dbReference type="Proteomes" id="UP000053989">
    <property type="component" value="Unassembled WGS sequence"/>
</dbReference>
<name>A0A0C3D671_9AGAM</name>
<organism evidence="3 4">
    <name type="scientific">Scleroderma citrinum Foug A</name>
    <dbReference type="NCBI Taxonomy" id="1036808"/>
    <lineage>
        <taxon>Eukaryota</taxon>
        <taxon>Fungi</taxon>
        <taxon>Dikarya</taxon>
        <taxon>Basidiomycota</taxon>
        <taxon>Agaricomycotina</taxon>
        <taxon>Agaricomycetes</taxon>
        <taxon>Agaricomycetidae</taxon>
        <taxon>Boletales</taxon>
        <taxon>Sclerodermatineae</taxon>
        <taxon>Sclerodermataceae</taxon>
        <taxon>Scleroderma</taxon>
    </lineage>
</organism>
<dbReference type="EMBL" id="KN822250">
    <property type="protein sequence ID" value="KIM51581.1"/>
    <property type="molecule type" value="Genomic_DNA"/>
</dbReference>
<feature type="region of interest" description="Disordered" evidence="1">
    <location>
        <begin position="152"/>
        <end position="249"/>
    </location>
</feature>
<dbReference type="InterPro" id="IPR000095">
    <property type="entry name" value="CRIB_dom"/>
</dbReference>
<evidence type="ECO:0000313" key="3">
    <source>
        <dbReference type="EMBL" id="KIM51581.1"/>
    </source>
</evidence>
<feature type="compositionally biased region" description="Pro residues" evidence="1">
    <location>
        <begin position="196"/>
        <end position="220"/>
    </location>
</feature>
<evidence type="ECO:0000256" key="1">
    <source>
        <dbReference type="SAM" id="MobiDB-lite"/>
    </source>
</evidence>
<evidence type="ECO:0000313" key="4">
    <source>
        <dbReference type="Proteomes" id="UP000053989"/>
    </source>
</evidence>
<dbReference type="STRING" id="1036808.A0A0C3D671"/>
<dbReference type="OrthoDB" id="8963340at2759"/>
<sequence length="249" mass="26569">MFGLCFDEDDEADVFFKKVVDRTRRHFFGPFRSRTNSTKKPAKPTNPLKPSKSKNVPSAHFPLIRLGTATPLKPSMISGPTPQSFMHVSHVGVSTTGGIESSKNIEPTWSSLLADFQGNGFESEGEVVSDIGHDGMSADFMQGFFAGAKATKDKMAGTSTPEQSNSPTLRHQPSLAFASPLTPTSPRVPTRALSPLPVPSSPPAPAPTPMPAVVPAPAPAPSSAVRAPSPAPESPPEKKRKIRRRVLLL</sequence>
<keyword evidence="4" id="KW-1185">Reference proteome</keyword>
<dbReference type="AlphaFoldDB" id="A0A0C3D671"/>
<feature type="compositionally biased region" description="Polar residues" evidence="1">
    <location>
        <begin position="157"/>
        <end position="171"/>
    </location>
</feature>
<reference evidence="4" key="2">
    <citation type="submission" date="2015-01" db="EMBL/GenBank/DDBJ databases">
        <title>Evolutionary Origins and Diversification of the Mycorrhizal Mutualists.</title>
        <authorList>
            <consortium name="DOE Joint Genome Institute"/>
            <consortium name="Mycorrhizal Genomics Consortium"/>
            <person name="Kohler A."/>
            <person name="Kuo A."/>
            <person name="Nagy L.G."/>
            <person name="Floudas D."/>
            <person name="Copeland A."/>
            <person name="Barry K.W."/>
            <person name="Cichocki N."/>
            <person name="Veneault-Fourrey C."/>
            <person name="LaButti K."/>
            <person name="Lindquist E.A."/>
            <person name="Lipzen A."/>
            <person name="Lundell T."/>
            <person name="Morin E."/>
            <person name="Murat C."/>
            <person name="Riley R."/>
            <person name="Ohm R."/>
            <person name="Sun H."/>
            <person name="Tunlid A."/>
            <person name="Henrissat B."/>
            <person name="Grigoriev I.V."/>
            <person name="Hibbett D.S."/>
            <person name="Martin F."/>
        </authorList>
    </citation>
    <scope>NUCLEOTIDE SEQUENCE [LARGE SCALE GENOMIC DNA]</scope>
    <source>
        <strain evidence="4">Foug A</strain>
    </source>
</reference>
<dbReference type="Gene3D" id="3.90.810.10">
    <property type="entry name" value="CRIB domain"/>
    <property type="match status" value="1"/>
</dbReference>
<dbReference type="PROSITE" id="PS50108">
    <property type="entry name" value="CRIB"/>
    <property type="match status" value="1"/>
</dbReference>
<dbReference type="InParanoid" id="A0A0C3D671"/>
<evidence type="ECO:0000259" key="2">
    <source>
        <dbReference type="PROSITE" id="PS50108"/>
    </source>
</evidence>
<proteinExistence type="predicted"/>
<feature type="domain" description="CRIB" evidence="2">
    <location>
        <begin position="77"/>
        <end position="92"/>
    </location>
</feature>
<dbReference type="HOGENOM" id="CLU_1116311_0_0_1"/>
<dbReference type="InterPro" id="IPR036936">
    <property type="entry name" value="CRIB_dom_sf"/>
</dbReference>